<dbReference type="InterPro" id="IPR027450">
    <property type="entry name" value="AlkB-like"/>
</dbReference>
<feature type="domain" description="Fe2OG dioxygenase" evidence="1">
    <location>
        <begin position="93"/>
        <end position="190"/>
    </location>
</feature>
<dbReference type="InterPro" id="IPR037151">
    <property type="entry name" value="AlkB-like_sf"/>
</dbReference>
<dbReference type="GO" id="GO:0051213">
    <property type="term" value="F:dioxygenase activity"/>
    <property type="evidence" value="ECO:0007669"/>
    <property type="project" value="InterPro"/>
</dbReference>
<dbReference type="SUPFAM" id="SSF51197">
    <property type="entry name" value="Clavaminate synthase-like"/>
    <property type="match status" value="1"/>
</dbReference>
<dbReference type="InterPro" id="IPR032854">
    <property type="entry name" value="ALKBH3"/>
</dbReference>
<dbReference type="AlphaFoldDB" id="A0A6C0EIX3"/>
<dbReference type="Pfam" id="PF13532">
    <property type="entry name" value="2OG-FeII_Oxy_2"/>
    <property type="match status" value="1"/>
</dbReference>
<name>A0A6C0EIX3_9ZZZZ</name>
<accession>A0A6C0EIX3</accession>
<dbReference type="PANTHER" id="PTHR31212:SF4">
    <property type="entry name" value="ALPHA-KETOGLUTARATE-DEPENDENT DIOXYGENASE ALKB HOMOLOG 3"/>
    <property type="match status" value="1"/>
</dbReference>
<protein>
    <recommendedName>
        <fullName evidence="1">Fe2OG dioxygenase domain-containing protein</fullName>
    </recommendedName>
</protein>
<proteinExistence type="predicted"/>
<evidence type="ECO:0000259" key="1">
    <source>
        <dbReference type="PROSITE" id="PS51471"/>
    </source>
</evidence>
<organism evidence="2">
    <name type="scientific">viral metagenome</name>
    <dbReference type="NCBI Taxonomy" id="1070528"/>
    <lineage>
        <taxon>unclassified sequences</taxon>
        <taxon>metagenomes</taxon>
        <taxon>organismal metagenomes</taxon>
    </lineage>
</organism>
<reference evidence="2" key="1">
    <citation type="journal article" date="2020" name="Nature">
        <title>Giant virus diversity and host interactions through global metagenomics.</title>
        <authorList>
            <person name="Schulz F."/>
            <person name="Roux S."/>
            <person name="Paez-Espino D."/>
            <person name="Jungbluth S."/>
            <person name="Walsh D.A."/>
            <person name="Denef V.J."/>
            <person name="McMahon K.D."/>
            <person name="Konstantinidis K.T."/>
            <person name="Eloe-Fadrosh E.A."/>
            <person name="Kyrpides N.C."/>
            <person name="Woyke T."/>
        </authorList>
    </citation>
    <scope>NUCLEOTIDE SEQUENCE</scope>
    <source>
        <strain evidence="2">GVMAG-M-3300001351-8</strain>
    </source>
</reference>
<dbReference type="PANTHER" id="PTHR31212">
    <property type="entry name" value="ALPHA-KETOGLUTARATE-DEPENDENT DIOXYGENASE ALKB HOMOLOG 3"/>
    <property type="match status" value="1"/>
</dbReference>
<dbReference type="PROSITE" id="PS51471">
    <property type="entry name" value="FE2OG_OXY"/>
    <property type="match status" value="1"/>
</dbReference>
<dbReference type="InterPro" id="IPR005123">
    <property type="entry name" value="Oxoglu/Fe-dep_dioxygenase_dom"/>
</dbReference>
<dbReference type="GO" id="GO:0006307">
    <property type="term" value="P:DNA alkylation repair"/>
    <property type="evidence" value="ECO:0007669"/>
    <property type="project" value="InterPro"/>
</dbReference>
<evidence type="ECO:0000313" key="2">
    <source>
        <dbReference type="EMBL" id="QHT28611.1"/>
    </source>
</evidence>
<sequence>MKTIIQTEKSFLKTVEFTDIDLIKNVVEEISDKLIHNPKIIVYGHECHQRRSVGFFSETSIGYFYSGQLAKSMPLLPSTKKLLESINSLFGAEFNGILVNKYMDGNDTIGAHSDDEKNLDTIGVVAISWGAIRKFRIRDKVTRKIVKDILTEPGNIIHMGGDFQKEFTHEIPVEKKVKGCRYSFTFRRHLI</sequence>
<dbReference type="Gene3D" id="2.60.120.590">
    <property type="entry name" value="Alpha-ketoglutarate-dependent dioxygenase AlkB-like"/>
    <property type="match status" value="1"/>
</dbReference>
<dbReference type="EMBL" id="MN738863">
    <property type="protein sequence ID" value="QHT28611.1"/>
    <property type="molecule type" value="Genomic_DNA"/>
</dbReference>